<evidence type="ECO:0000313" key="1">
    <source>
        <dbReference type="EMBL" id="HGB31068.1"/>
    </source>
</evidence>
<sequence>MKRLTTILKAAGKNNTWMRLRSKDGKLEVGVAAPPCIYIRRMDIPFDGDCCVSIKDFVALISRVDKIGKIDIRDERLRISNGNEDIFMSIPLQDKQEFIELPTTGFCILKGPLKEFKAILKKVIPFMKNSDRLFLHQVNITNGNMEGTDGHVLIRYPMNNFEIGKQIKIKKEAFPFILALNDKNKEIEIFELDKFIGFLAGSDEILYVSKSEDMFPDVDKVISNHSGLDVVAEITISKETLKSIIKRMPEGRTMVIKVDKGKVEFTDFLDSFVEKVDCPNKGKIKVGFDPLLLDKAISPFDTDTVTLCMRGVREPATIECDGILAIVMPKTG</sequence>
<accession>A0A7C3WP71</accession>
<dbReference type="Gene3D" id="3.70.10.10">
    <property type="match status" value="1"/>
</dbReference>
<dbReference type="Gene3D" id="3.10.150.10">
    <property type="entry name" value="DNA Polymerase III, subunit A, domain 2"/>
    <property type="match status" value="1"/>
</dbReference>
<name>A0A7C3WP71_9BACT</name>
<dbReference type="AlphaFoldDB" id="A0A7C3WP71"/>
<comment type="caution">
    <text evidence="1">The sequence shown here is derived from an EMBL/GenBank/DDBJ whole genome shotgun (WGS) entry which is preliminary data.</text>
</comment>
<reference evidence="1" key="1">
    <citation type="journal article" date="2020" name="mSystems">
        <title>Genome- and Community-Level Interaction Insights into Carbon Utilization and Element Cycling Functions of Hydrothermarchaeota in Hydrothermal Sediment.</title>
        <authorList>
            <person name="Zhou Z."/>
            <person name="Liu Y."/>
            <person name="Xu W."/>
            <person name="Pan J."/>
            <person name="Luo Z.H."/>
            <person name="Li M."/>
        </authorList>
    </citation>
    <scope>NUCLEOTIDE SEQUENCE [LARGE SCALE GENOMIC DNA]</scope>
    <source>
        <strain evidence="1">SpSt-751</strain>
    </source>
</reference>
<proteinExistence type="predicted"/>
<gene>
    <name evidence="1" type="ORF">ENV35_04245</name>
</gene>
<dbReference type="EMBL" id="DTGA01000097">
    <property type="protein sequence ID" value="HGB31068.1"/>
    <property type="molecule type" value="Genomic_DNA"/>
</dbReference>
<organism evidence="1">
    <name type="scientific">Dictyoglomus turgidum</name>
    <dbReference type="NCBI Taxonomy" id="513050"/>
    <lineage>
        <taxon>Bacteria</taxon>
        <taxon>Pseudomonadati</taxon>
        <taxon>Dictyoglomota</taxon>
        <taxon>Dictyoglomia</taxon>
        <taxon>Dictyoglomales</taxon>
        <taxon>Dictyoglomaceae</taxon>
        <taxon>Dictyoglomus</taxon>
    </lineage>
</organism>
<protein>
    <submittedName>
        <fullName evidence="1">Uncharacterized protein</fullName>
    </submittedName>
</protein>